<organism evidence="2">
    <name type="scientific">Hordeum vulgare subsp. vulgare</name>
    <name type="common">Domesticated barley</name>
    <dbReference type="NCBI Taxonomy" id="112509"/>
    <lineage>
        <taxon>Eukaryota</taxon>
        <taxon>Viridiplantae</taxon>
        <taxon>Streptophyta</taxon>
        <taxon>Embryophyta</taxon>
        <taxon>Tracheophyta</taxon>
        <taxon>Spermatophyta</taxon>
        <taxon>Magnoliopsida</taxon>
        <taxon>Liliopsida</taxon>
        <taxon>Poales</taxon>
        <taxon>Poaceae</taxon>
        <taxon>BOP clade</taxon>
        <taxon>Pooideae</taxon>
        <taxon>Triticodae</taxon>
        <taxon>Triticeae</taxon>
        <taxon>Hordeinae</taxon>
        <taxon>Hordeum</taxon>
    </lineage>
</organism>
<sequence>MNWNWGVTKISDHEFTPLFPDPASLRFGTPIGELTLTLNKLTVNISVPEVDPLVAAVLEPVWVQIRGVPPIAKQIKVIRKMSQLLGKILEVDEASLFKTTVRVKLPTHDSSKLQTIMQIFFNRAGYNVRISVEDTETLGDGGLPPDAGHPGPKDEGGVGTGRDPPVAVRPRPPRLAATMMSRMMRRAHYRSHLRPPVRTNPLHPWTLVRWWVRLSTHLSHDQGRTRRTLVAP</sequence>
<protein>
    <submittedName>
        <fullName evidence="2">Predicted protein</fullName>
    </submittedName>
</protein>
<dbReference type="PANTHER" id="PTHR33170">
    <property type="entry name" value="DUF4283 DOMAIN-CONTAINING PROTEIN-RELATED"/>
    <property type="match status" value="1"/>
</dbReference>
<name>F2EGE8_HORVV</name>
<proteinExistence type="evidence at transcript level"/>
<evidence type="ECO:0000256" key="1">
    <source>
        <dbReference type="SAM" id="MobiDB-lite"/>
    </source>
</evidence>
<dbReference type="PANTHER" id="PTHR33170:SF2">
    <property type="entry name" value="OS12G0531500 PROTEIN"/>
    <property type="match status" value="1"/>
</dbReference>
<feature type="region of interest" description="Disordered" evidence="1">
    <location>
        <begin position="137"/>
        <end position="171"/>
    </location>
</feature>
<reference evidence="2" key="1">
    <citation type="journal article" date="2011" name="Plant Physiol.">
        <title>Comprehensive sequence analysis of 24,783 barley full-length cDNAs derived from 12 clone libraries.</title>
        <authorList>
            <person name="Matsumoto T."/>
            <person name="Tanaka T."/>
            <person name="Sakai H."/>
            <person name="Amano N."/>
            <person name="Kanamori H."/>
            <person name="Kurita K."/>
            <person name="Kikuta A."/>
            <person name="Kamiya K."/>
            <person name="Yamamoto M."/>
            <person name="Ikawa H."/>
            <person name="Fujii N."/>
            <person name="Hori K."/>
            <person name="Itoh T."/>
            <person name="Sato K."/>
        </authorList>
    </citation>
    <scope>NUCLEOTIDE SEQUENCE</scope>
    <source>
        <tissue evidence="2">Flower</tissue>
    </source>
</reference>
<dbReference type="AlphaFoldDB" id="F2EGE8"/>
<accession>F2EGE8</accession>
<evidence type="ECO:0000313" key="2">
    <source>
        <dbReference type="EMBL" id="BAK06420.1"/>
    </source>
</evidence>
<dbReference type="EMBL" id="AK375225">
    <property type="protein sequence ID" value="BAK06420.1"/>
    <property type="molecule type" value="mRNA"/>
</dbReference>